<dbReference type="RefSeq" id="WP_149110391.1">
    <property type="nucleotide sequence ID" value="NZ_CP042425.1"/>
</dbReference>
<protein>
    <submittedName>
        <fullName evidence="1">Uncharacterized protein</fullName>
    </submittedName>
</protein>
<accession>A0A5C1AA26</accession>
<dbReference type="AlphaFoldDB" id="A0A5C1AA26"/>
<dbReference type="Proteomes" id="UP000324974">
    <property type="component" value="Chromosome"/>
</dbReference>
<gene>
    <name evidence="1" type="ORF">PX52LOC_02519</name>
</gene>
<evidence type="ECO:0000313" key="1">
    <source>
        <dbReference type="EMBL" id="QEL15590.1"/>
    </source>
</evidence>
<dbReference type="EMBL" id="CP042425">
    <property type="protein sequence ID" value="QEL15590.1"/>
    <property type="molecule type" value="Genomic_DNA"/>
</dbReference>
<organism evidence="1 2">
    <name type="scientific">Limnoglobus roseus</name>
    <dbReference type="NCBI Taxonomy" id="2598579"/>
    <lineage>
        <taxon>Bacteria</taxon>
        <taxon>Pseudomonadati</taxon>
        <taxon>Planctomycetota</taxon>
        <taxon>Planctomycetia</taxon>
        <taxon>Gemmatales</taxon>
        <taxon>Gemmataceae</taxon>
        <taxon>Limnoglobus</taxon>
    </lineage>
</organism>
<dbReference type="KEGG" id="lrs:PX52LOC_02519"/>
<reference evidence="2" key="1">
    <citation type="submission" date="2019-08" db="EMBL/GenBank/DDBJ databases">
        <title>Limnoglobus roseus gen. nov., sp. nov., a novel freshwater planctomycete with a giant genome from the family Gemmataceae.</title>
        <authorList>
            <person name="Kulichevskaya I.S."/>
            <person name="Naumoff D.G."/>
            <person name="Miroshnikov K."/>
            <person name="Ivanova A."/>
            <person name="Philippov D.A."/>
            <person name="Hakobyan A."/>
            <person name="Rijpstra I.C."/>
            <person name="Sinninghe Damste J.S."/>
            <person name="Liesack W."/>
            <person name="Dedysh S.N."/>
        </authorList>
    </citation>
    <scope>NUCLEOTIDE SEQUENCE [LARGE SCALE GENOMIC DNA]</scope>
    <source>
        <strain evidence="2">PX52</strain>
    </source>
</reference>
<evidence type="ECO:0000313" key="2">
    <source>
        <dbReference type="Proteomes" id="UP000324974"/>
    </source>
</evidence>
<proteinExistence type="predicted"/>
<keyword evidence="2" id="KW-1185">Reference proteome</keyword>
<name>A0A5C1AA26_9BACT</name>
<sequence length="67" mass="7205">MRYPHVERKDGGILMPGVGTLHFQAHTFATLEAEAAAEETAMKVSDVVIVLPAILFKGVVSLRANAE</sequence>